<accession>A0A1D3L622</accession>
<sequence>ANDIITQPNKANDNLSSADNKIQPKDSGSNLPPSDSSSEIPSPSPTQSSDKKAEDGSPKKESEGKSQENAKDGGGSEDTISEPEVGNQENKTEGKDQISETGSKDEVPIPTPAPEEPSKDSINKIHDQGIKQLPPEIKVEKGIFEIGFPGDVFKGYKLFVYLVIIIGIPIILALMYKYFSFGWRKELKKKKNMKKVINMFGANEKTKRVINPTDRKKQVQIIINLSKKKQDKKLTNPSTQKKQDEKVTSSSTQKKQTKQFINSIYWGKYPLLNMYKLMETDPVPFIILYLVFIFYVYRRK</sequence>
<evidence type="ECO:0000256" key="2">
    <source>
        <dbReference type="SAM" id="Phobius"/>
    </source>
</evidence>
<evidence type="ECO:0008006" key="5">
    <source>
        <dbReference type="Google" id="ProtNLM"/>
    </source>
</evidence>
<feature type="transmembrane region" description="Helical" evidence="2">
    <location>
        <begin position="282"/>
        <end position="298"/>
    </location>
</feature>
<proteinExistence type="predicted"/>
<name>A0A1D3L622_PLABE</name>
<feature type="compositionally biased region" description="Basic and acidic residues" evidence="1">
    <location>
        <begin position="90"/>
        <end position="107"/>
    </location>
</feature>
<evidence type="ECO:0000313" key="3">
    <source>
        <dbReference type="EMBL" id="SCL81241.1"/>
    </source>
</evidence>
<feature type="compositionally biased region" description="Low complexity" evidence="1">
    <location>
        <begin position="26"/>
        <end position="48"/>
    </location>
</feature>
<keyword evidence="2" id="KW-0472">Membrane</keyword>
<feature type="compositionally biased region" description="Basic and acidic residues" evidence="1">
    <location>
        <begin position="49"/>
        <end position="71"/>
    </location>
</feature>
<feature type="transmembrane region" description="Helical" evidence="2">
    <location>
        <begin position="158"/>
        <end position="179"/>
    </location>
</feature>
<feature type="region of interest" description="Disordered" evidence="1">
    <location>
        <begin position="1"/>
        <end position="122"/>
    </location>
</feature>
<keyword evidence="2" id="KW-0812">Transmembrane</keyword>
<feature type="region of interest" description="Disordered" evidence="1">
    <location>
        <begin position="229"/>
        <end position="252"/>
    </location>
</feature>
<organism evidence="3 4">
    <name type="scientific">Plasmodium berghei</name>
    <dbReference type="NCBI Taxonomy" id="5821"/>
    <lineage>
        <taxon>Eukaryota</taxon>
        <taxon>Sar</taxon>
        <taxon>Alveolata</taxon>
        <taxon>Apicomplexa</taxon>
        <taxon>Aconoidasida</taxon>
        <taxon>Haemosporida</taxon>
        <taxon>Plasmodiidae</taxon>
        <taxon>Plasmodium</taxon>
        <taxon>Plasmodium (Vinckeia)</taxon>
    </lineage>
</organism>
<evidence type="ECO:0000256" key="1">
    <source>
        <dbReference type="SAM" id="MobiDB-lite"/>
    </source>
</evidence>
<evidence type="ECO:0000313" key="4">
    <source>
        <dbReference type="Proteomes" id="UP000219974"/>
    </source>
</evidence>
<dbReference type="AlphaFoldDB" id="A0A1D3L622"/>
<gene>
    <name evidence="3" type="ORF">PBSP11RLL_000487700</name>
</gene>
<protein>
    <recommendedName>
        <fullName evidence="5">BIR protein</fullName>
    </recommendedName>
</protein>
<keyword evidence="2" id="KW-1133">Transmembrane helix</keyword>
<feature type="non-terminal residue" evidence="3">
    <location>
        <position position="1"/>
    </location>
</feature>
<dbReference type="VEuPathDB" id="PlasmoDB:PBANKA_1000081"/>
<feature type="compositionally biased region" description="Polar residues" evidence="1">
    <location>
        <begin position="1"/>
        <end position="20"/>
    </location>
</feature>
<dbReference type="Proteomes" id="UP000219974">
    <property type="component" value="Unassembled WGS sequence"/>
</dbReference>
<reference evidence="3 4" key="1">
    <citation type="submission" date="2016-08" db="EMBL/GenBank/DDBJ databases">
        <authorList>
            <consortium name="Pathogen Informatics"/>
        </authorList>
    </citation>
    <scope>NUCLEOTIDE SEQUENCE [LARGE SCALE GENOMIC DNA]</scope>
    <source>
        <strain evidence="3 4">SP11 RLL</strain>
    </source>
</reference>
<dbReference type="EMBL" id="FMIH01000006">
    <property type="protein sequence ID" value="SCL81241.1"/>
    <property type="molecule type" value="Genomic_DNA"/>
</dbReference>